<name>A0AAV2RGE6_MEGNR</name>
<gene>
    <name evidence="2" type="ORF">MNOR_LOCUS23756</name>
</gene>
<protein>
    <submittedName>
        <fullName evidence="2">Uncharacterized protein</fullName>
    </submittedName>
</protein>
<organism evidence="2 3">
    <name type="scientific">Meganyctiphanes norvegica</name>
    <name type="common">Northern krill</name>
    <name type="synonym">Thysanopoda norvegica</name>
    <dbReference type="NCBI Taxonomy" id="48144"/>
    <lineage>
        <taxon>Eukaryota</taxon>
        <taxon>Metazoa</taxon>
        <taxon>Ecdysozoa</taxon>
        <taxon>Arthropoda</taxon>
        <taxon>Crustacea</taxon>
        <taxon>Multicrustacea</taxon>
        <taxon>Malacostraca</taxon>
        <taxon>Eumalacostraca</taxon>
        <taxon>Eucarida</taxon>
        <taxon>Euphausiacea</taxon>
        <taxon>Euphausiidae</taxon>
        <taxon>Meganyctiphanes</taxon>
    </lineage>
</organism>
<dbReference type="EMBL" id="CAXKWB010021226">
    <property type="protein sequence ID" value="CAL4123059.1"/>
    <property type="molecule type" value="Genomic_DNA"/>
</dbReference>
<keyword evidence="1" id="KW-1133">Transmembrane helix</keyword>
<comment type="caution">
    <text evidence="2">The sequence shown here is derived from an EMBL/GenBank/DDBJ whole genome shotgun (WGS) entry which is preliminary data.</text>
</comment>
<evidence type="ECO:0000313" key="2">
    <source>
        <dbReference type="EMBL" id="CAL4123059.1"/>
    </source>
</evidence>
<feature type="transmembrane region" description="Helical" evidence="1">
    <location>
        <begin position="85"/>
        <end position="106"/>
    </location>
</feature>
<keyword evidence="3" id="KW-1185">Reference proteome</keyword>
<dbReference type="AlphaFoldDB" id="A0AAV2RGE6"/>
<sequence length="116" mass="13344">MTSYQNGASGYQSTIGYGSINSHRRSSFNGYRTKRYYDRYPDLEKVELHSMASAAQARQILARGPQIQHKPCPTTFWVDDDTGTWAPFLRAYCCILLLAALLYIIIEFCRFKLYGK</sequence>
<accession>A0AAV2RGE6</accession>
<evidence type="ECO:0000256" key="1">
    <source>
        <dbReference type="SAM" id="Phobius"/>
    </source>
</evidence>
<proteinExistence type="predicted"/>
<keyword evidence="1" id="KW-0812">Transmembrane</keyword>
<evidence type="ECO:0000313" key="3">
    <source>
        <dbReference type="Proteomes" id="UP001497623"/>
    </source>
</evidence>
<reference evidence="2 3" key="1">
    <citation type="submission" date="2024-05" db="EMBL/GenBank/DDBJ databases">
        <authorList>
            <person name="Wallberg A."/>
        </authorList>
    </citation>
    <scope>NUCLEOTIDE SEQUENCE [LARGE SCALE GENOMIC DNA]</scope>
</reference>
<dbReference type="Proteomes" id="UP001497623">
    <property type="component" value="Unassembled WGS sequence"/>
</dbReference>
<keyword evidence="1" id="KW-0472">Membrane</keyword>